<evidence type="ECO:0000256" key="1">
    <source>
        <dbReference type="ARBA" id="ARBA00022679"/>
    </source>
</evidence>
<dbReference type="InterPro" id="IPR050832">
    <property type="entry name" value="Bact_Acetyltransf"/>
</dbReference>
<name>A0A6G3ZX84_9BACL</name>
<dbReference type="AlphaFoldDB" id="A0A6G3ZX84"/>
<dbReference type="Gene3D" id="3.40.630.30">
    <property type="match status" value="1"/>
</dbReference>
<dbReference type="PANTHER" id="PTHR43877">
    <property type="entry name" value="AMINOALKYLPHOSPHONATE N-ACETYLTRANSFERASE-RELATED-RELATED"/>
    <property type="match status" value="1"/>
</dbReference>
<evidence type="ECO:0000256" key="2">
    <source>
        <dbReference type="ARBA" id="ARBA00023315"/>
    </source>
</evidence>
<comment type="caution">
    <text evidence="4">The sequence shown here is derived from an EMBL/GenBank/DDBJ whole genome shotgun (WGS) entry which is preliminary data.</text>
</comment>
<protein>
    <submittedName>
        <fullName evidence="4">GNAT family N-acetyltransferase</fullName>
    </submittedName>
</protein>
<accession>A0A6G3ZX84</accession>
<keyword evidence="1 4" id="KW-0808">Transferase</keyword>
<keyword evidence="2" id="KW-0012">Acyltransferase</keyword>
<proteinExistence type="predicted"/>
<dbReference type="RefSeq" id="WP_163946164.1">
    <property type="nucleotide sequence ID" value="NZ_JAAIKC010000003.1"/>
</dbReference>
<dbReference type="CDD" id="cd04301">
    <property type="entry name" value="NAT_SF"/>
    <property type="match status" value="1"/>
</dbReference>
<dbReference type="SUPFAM" id="SSF55729">
    <property type="entry name" value="Acyl-CoA N-acyltransferases (Nat)"/>
    <property type="match status" value="1"/>
</dbReference>
<dbReference type="GO" id="GO:0016747">
    <property type="term" value="F:acyltransferase activity, transferring groups other than amino-acyl groups"/>
    <property type="evidence" value="ECO:0007669"/>
    <property type="project" value="InterPro"/>
</dbReference>
<feature type="domain" description="N-acetyltransferase" evidence="3">
    <location>
        <begin position="1"/>
        <end position="175"/>
    </location>
</feature>
<dbReference type="Pfam" id="PF00583">
    <property type="entry name" value="Acetyltransf_1"/>
    <property type="match status" value="1"/>
</dbReference>
<organism evidence="4">
    <name type="scientific">Paenibacillus sp. SYP-B3998</name>
    <dbReference type="NCBI Taxonomy" id="2678564"/>
    <lineage>
        <taxon>Bacteria</taxon>
        <taxon>Bacillati</taxon>
        <taxon>Bacillota</taxon>
        <taxon>Bacilli</taxon>
        <taxon>Bacillales</taxon>
        <taxon>Paenibacillaceae</taxon>
        <taxon>Paenibacillus</taxon>
    </lineage>
</organism>
<sequence>MIIREMQVDEAGKIKEIDRSERIDLIYVNNKNDGLKEIKAGHECPTWSLEELDQLINRFKFEVTNGGKAYGAFDKDCLVGFGVLGHKFRGTNKDQLQIDLMYVTRAFRRQGIGRQLMDELSREARHRGARSLYISSTETESAVNFYKSSGSELTTELDDELFALEPNDIHMIKKL</sequence>
<dbReference type="EMBL" id="JAAIKC010000003">
    <property type="protein sequence ID" value="NEW06690.1"/>
    <property type="molecule type" value="Genomic_DNA"/>
</dbReference>
<dbReference type="PROSITE" id="PS51186">
    <property type="entry name" value="GNAT"/>
    <property type="match status" value="1"/>
</dbReference>
<reference evidence="4" key="1">
    <citation type="submission" date="2020-02" db="EMBL/GenBank/DDBJ databases">
        <authorList>
            <person name="Shen X.-R."/>
            <person name="Zhang Y.-X."/>
        </authorList>
    </citation>
    <scope>NUCLEOTIDE SEQUENCE</scope>
    <source>
        <strain evidence="4">SYP-B3998</strain>
    </source>
</reference>
<evidence type="ECO:0000259" key="3">
    <source>
        <dbReference type="PROSITE" id="PS51186"/>
    </source>
</evidence>
<gene>
    <name evidence="4" type="ORF">GK047_11760</name>
</gene>
<dbReference type="InterPro" id="IPR000182">
    <property type="entry name" value="GNAT_dom"/>
</dbReference>
<dbReference type="InterPro" id="IPR016181">
    <property type="entry name" value="Acyl_CoA_acyltransferase"/>
</dbReference>
<evidence type="ECO:0000313" key="4">
    <source>
        <dbReference type="EMBL" id="NEW06690.1"/>
    </source>
</evidence>